<dbReference type="SUPFAM" id="SSF58104">
    <property type="entry name" value="Methyl-accepting chemotaxis protein (MCP) signaling domain"/>
    <property type="match status" value="1"/>
</dbReference>
<keyword evidence="1 3" id="KW-0807">Transducer</keyword>
<dbReference type="PROSITE" id="PS50111">
    <property type="entry name" value="CHEMOTAXIS_TRANSDUC_2"/>
    <property type="match status" value="1"/>
</dbReference>
<dbReference type="Gene3D" id="1.10.287.950">
    <property type="entry name" value="Methyl-accepting chemotaxis protein"/>
    <property type="match status" value="1"/>
</dbReference>
<evidence type="ECO:0000259" key="5">
    <source>
        <dbReference type="PROSITE" id="PS50111"/>
    </source>
</evidence>
<dbReference type="GO" id="GO:0016020">
    <property type="term" value="C:membrane"/>
    <property type="evidence" value="ECO:0007669"/>
    <property type="project" value="InterPro"/>
</dbReference>
<evidence type="ECO:0000256" key="3">
    <source>
        <dbReference type="PROSITE-ProRule" id="PRU00284"/>
    </source>
</evidence>
<comment type="caution">
    <text evidence="7">The sequence shown here is derived from an EMBL/GenBank/DDBJ whole genome shotgun (WGS) entry which is preliminary data.</text>
</comment>
<dbReference type="InterPro" id="IPR003660">
    <property type="entry name" value="HAMP_dom"/>
</dbReference>
<accession>A0A371AUC7</accession>
<evidence type="ECO:0000256" key="1">
    <source>
        <dbReference type="ARBA" id="ARBA00023224"/>
    </source>
</evidence>
<dbReference type="GO" id="GO:0007165">
    <property type="term" value="P:signal transduction"/>
    <property type="evidence" value="ECO:0007669"/>
    <property type="project" value="UniProtKB-KW"/>
</dbReference>
<proteinExistence type="inferred from homology"/>
<dbReference type="InterPro" id="IPR004089">
    <property type="entry name" value="MCPsignal_dom"/>
</dbReference>
<dbReference type="CDD" id="cd06225">
    <property type="entry name" value="HAMP"/>
    <property type="match status" value="1"/>
</dbReference>
<dbReference type="AlphaFoldDB" id="A0A371AUC7"/>
<dbReference type="PANTHER" id="PTHR32089:SF112">
    <property type="entry name" value="LYSOZYME-LIKE PROTEIN-RELATED"/>
    <property type="match status" value="1"/>
</dbReference>
<organism evidence="7 8">
    <name type="scientific">Anaerosacchariphilus polymeriproducens</name>
    <dbReference type="NCBI Taxonomy" id="1812858"/>
    <lineage>
        <taxon>Bacteria</taxon>
        <taxon>Bacillati</taxon>
        <taxon>Bacillota</taxon>
        <taxon>Clostridia</taxon>
        <taxon>Lachnospirales</taxon>
        <taxon>Lachnospiraceae</taxon>
        <taxon>Anaerosacchariphilus</taxon>
    </lineage>
</organism>
<evidence type="ECO:0000256" key="2">
    <source>
        <dbReference type="ARBA" id="ARBA00029447"/>
    </source>
</evidence>
<dbReference type="OrthoDB" id="9760371at2"/>
<evidence type="ECO:0000313" key="7">
    <source>
        <dbReference type="EMBL" id="RDU23173.1"/>
    </source>
</evidence>
<evidence type="ECO:0000259" key="6">
    <source>
        <dbReference type="PROSITE" id="PS50885"/>
    </source>
</evidence>
<keyword evidence="4" id="KW-1133">Transmembrane helix</keyword>
<dbReference type="EMBL" id="QRCT01000034">
    <property type="protein sequence ID" value="RDU23173.1"/>
    <property type="molecule type" value="Genomic_DNA"/>
</dbReference>
<dbReference type="Proteomes" id="UP000255036">
    <property type="component" value="Unassembled WGS sequence"/>
</dbReference>
<dbReference type="Pfam" id="PF00015">
    <property type="entry name" value="MCPsignal"/>
    <property type="match status" value="1"/>
</dbReference>
<dbReference type="PANTHER" id="PTHR32089">
    <property type="entry name" value="METHYL-ACCEPTING CHEMOTAXIS PROTEIN MCPB"/>
    <property type="match status" value="1"/>
</dbReference>
<feature type="domain" description="HAMP" evidence="6">
    <location>
        <begin position="271"/>
        <end position="323"/>
    </location>
</feature>
<feature type="transmembrane region" description="Helical" evidence="4">
    <location>
        <begin position="249"/>
        <end position="270"/>
    </location>
</feature>
<keyword evidence="8" id="KW-1185">Reference proteome</keyword>
<evidence type="ECO:0000313" key="8">
    <source>
        <dbReference type="Proteomes" id="UP000255036"/>
    </source>
</evidence>
<name>A0A371AUC7_9FIRM</name>
<protein>
    <submittedName>
        <fullName evidence="7">Methyl-accepting chemotaxis protein</fullName>
    </submittedName>
</protein>
<keyword evidence="4" id="KW-0472">Membrane</keyword>
<comment type="similarity">
    <text evidence="2">Belongs to the methyl-accepting chemotaxis (MCP) protein family.</text>
</comment>
<feature type="domain" description="Methyl-accepting transducer" evidence="5">
    <location>
        <begin position="328"/>
        <end position="592"/>
    </location>
</feature>
<dbReference type="PROSITE" id="PS50885">
    <property type="entry name" value="HAMP"/>
    <property type="match status" value="1"/>
</dbReference>
<dbReference type="Gene3D" id="3.30.450.20">
    <property type="entry name" value="PAS domain"/>
    <property type="match status" value="2"/>
</dbReference>
<keyword evidence="4" id="KW-0812">Transmembrane</keyword>
<evidence type="ECO:0000256" key="4">
    <source>
        <dbReference type="SAM" id="Phobius"/>
    </source>
</evidence>
<dbReference type="SMART" id="SM00304">
    <property type="entry name" value="HAMP"/>
    <property type="match status" value="1"/>
</dbReference>
<gene>
    <name evidence="7" type="ORF">DWV06_12300</name>
</gene>
<reference evidence="7 8" key="1">
    <citation type="submission" date="2018-07" db="EMBL/GenBank/DDBJ databases">
        <title>Anaerosacharophilus polymeroproducens gen. nov. sp. nov., an anaerobic bacterium isolated from salt field.</title>
        <authorList>
            <person name="Kim W."/>
            <person name="Yang S.-H."/>
            <person name="Oh J."/>
            <person name="Lee J.-H."/>
            <person name="Kwon K.K."/>
        </authorList>
    </citation>
    <scope>NUCLEOTIDE SEQUENCE [LARGE SCALE GENOMIC DNA]</scope>
    <source>
        <strain evidence="7 8">MCWD5</strain>
    </source>
</reference>
<sequence length="628" mass="67652">MRAKNIIQSSAEELLNVSTGEQVNQIDAWLEQKLATFQAAKVAIEATDGSDKAITSILDQFYGYDSAFPEGLYVGTESGKMLKAAKSNKSAVGNMKETNWFIEGTTRFNMGYGTPYVQEDTGVNTISASCSLLNKSGESSVLSCDVALERISIIVNSLISMDGAKSFLLDRDAGVIISHSDGKLVNTSYTGSKDPIISFAENRIKSGDYSIGNTNGYMVSMKETSRTNWVLVSYIPESVVLADIQNLRVFMIIIAVVFMIILVVLTERVINYVIRPVKKLTKTIVAMTEGDFTVAVETKGSDEIAVMSRSIEKFVQVMRGMISDIIMISKQLNNQAENSSYVSEDLYDSAKTQSSSMENLNATVDELAHSVNEIAENATSLAMVVAQTGEDGGIVNKKMSETVEVSEEGRRDMEKVNVAMEEIQTSFTSLEAQVNKVGISTQEITNIVGLIGNIAEETNLLALNASIEAARAGEAGRGFAVVATEIGKLANTSAAAVQDISSLIEGIRELVDGTVKQANDSANSIKQSSTMITTALETFDSIYETVKSTNVIIQGMIEKVKRVDDVATNVAAITQQQAASSEEILATSDSMLTHAMSITGNSEKVATDAVDLASTAERLEKQISTFKI</sequence>
<dbReference type="SMART" id="SM00283">
    <property type="entry name" value="MA"/>
    <property type="match status" value="1"/>
</dbReference>
<dbReference type="Pfam" id="PF00672">
    <property type="entry name" value="HAMP"/>
    <property type="match status" value="1"/>
</dbReference>